<feature type="domain" description="Receptor L-domain" evidence="1">
    <location>
        <begin position="47"/>
        <end position="128"/>
    </location>
</feature>
<dbReference type="AlphaFoldDB" id="A0A0D8YBK4"/>
<evidence type="ECO:0000313" key="3">
    <source>
        <dbReference type="Proteomes" id="UP000053766"/>
    </source>
</evidence>
<feature type="domain" description="Receptor L-domain" evidence="1">
    <location>
        <begin position="284"/>
        <end position="370"/>
    </location>
</feature>
<organism evidence="2 3">
    <name type="scientific">Dictyocaulus viviparus</name>
    <name type="common">Bovine lungworm</name>
    <dbReference type="NCBI Taxonomy" id="29172"/>
    <lineage>
        <taxon>Eukaryota</taxon>
        <taxon>Metazoa</taxon>
        <taxon>Ecdysozoa</taxon>
        <taxon>Nematoda</taxon>
        <taxon>Chromadorea</taxon>
        <taxon>Rhabditida</taxon>
        <taxon>Rhabditina</taxon>
        <taxon>Rhabditomorpha</taxon>
        <taxon>Strongyloidea</taxon>
        <taxon>Metastrongylidae</taxon>
        <taxon>Dictyocaulus</taxon>
    </lineage>
</organism>
<dbReference type="PANTHER" id="PTHR21662:SF59">
    <property type="entry name" value="RECEPTOR PROTEIN-TYROSINE KINASE"/>
    <property type="match status" value="1"/>
</dbReference>
<dbReference type="SUPFAM" id="SSF52058">
    <property type="entry name" value="L domain-like"/>
    <property type="match status" value="3"/>
</dbReference>
<keyword evidence="3" id="KW-1185">Reference proteome</keyword>
<keyword evidence="2" id="KW-0675">Receptor</keyword>
<accession>A0A0D8YBK4</accession>
<feature type="non-terminal residue" evidence="2">
    <location>
        <position position="1"/>
    </location>
</feature>
<dbReference type="Pfam" id="PF01030">
    <property type="entry name" value="Recep_L_domain"/>
    <property type="match status" value="2"/>
</dbReference>
<evidence type="ECO:0000259" key="1">
    <source>
        <dbReference type="Pfam" id="PF01030"/>
    </source>
</evidence>
<gene>
    <name evidence="2" type="ORF">DICVIV_00015</name>
</gene>
<proteinExistence type="predicted"/>
<protein>
    <submittedName>
        <fullName evidence="2">Receptor L domain protein</fullName>
    </submittedName>
</protein>
<dbReference type="Proteomes" id="UP000053766">
    <property type="component" value="Unassembled WGS sequence"/>
</dbReference>
<dbReference type="Gene3D" id="3.80.20.20">
    <property type="entry name" value="Receptor L-domain"/>
    <property type="match status" value="3"/>
</dbReference>
<dbReference type="PANTHER" id="PTHR21662">
    <property type="entry name" value="RECEPTOR PROTEIN-TYROSINE KINASE"/>
    <property type="match status" value="1"/>
</dbReference>
<reference evidence="3" key="2">
    <citation type="journal article" date="2016" name="Sci. Rep.">
        <title>Dictyocaulus viviparus genome, variome and transcriptome elucidate lungworm biology and support future intervention.</title>
        <authorList>
            <person name="McNulty S.N."/>
            <person name="Strube C."/>
            <person name="Rosa B.A."/>
            <person name="Martin J.C."/>
            <person name="Tyagi R."/>
            <person name="Choi Y.J."/>
            <person name="Wang Q."/>
            <person name="Hallsworth Pepin K."/>
            <person name="Zhang X."/>
            <person name="Ozersky P."/>
            <person name="Wilson R.K."/>
            <person name="Sternberg P.W."/>
            <person name="Gasser R.B."/>
            <person name="Mitreva M."/>
        </authorList>
    </citation>
    <scope>NUCLEOTIDE SEQUENCE [LARGE SCALE GENOMIC DNA]</scope>
    <source>
        <strain evidence="3">HannoverDv2000</strain>
    </source>
</reference>
<dbReference type="EMBL" id="KN716150">
    <property type="protein sequence ID" value="KJH53587.1"/>
    <property type="molecule type" value="Genomic_DNA"/>
</dbReference>
<sequence>SSRRCISPYSNVFIKMNGCILTTRWIKPMLMLILFTFIKIGVTDDLSYELIDRIIGCLNIIDTALVSADLSTLQAIDYSEKYCSGYHALRVMENDDLEELIFLDTFEIDETKTFIGGNKKLKKENVISQRKLDIKSEEWCSKREARQTKNCTVVVGNITYDEMLEYGDNVNTIEGQLNIIDTNMTTLEDIKKYTLIGHQSPAIVLKNNKNLVYVGDVAHMNIIGRDPLITWDDNIHDICAEAPERETIESHSSNGKLNFSDSCLNNCSGGFVDDHFLEMIRRNKCAYIYGDLIIDGRHGYALPILRNIEVVHGVLSIQGTSQMNNLYFLHYLREIINPHDDIPAVTILNFSHIKYPAFKNLRKIEVNDDMSVVIRVHTDLPVFEGIRKQFQKLTKNRAYFTYKTQTKTEETKPETIQKPMKKMLIEDNTKYDRTRGRRVMKKMKIKSDKLVD</sequence>
<reference evidence="2 3" key="1">
    <citation type="submission" date="2013-11" db="EMBL/GenBank/DDBJ databases">
        <title>Draft genome of the bovine lungworm Dictyocaulus viviparus.</title>
        <authorList>
            <person name="Mitreva M."/>
        </authorList>
    </citation>
    <scope>NUCLEOTIDE SEQUENCE [LARGE SCALE GENOMIC DNA]</scope>
    <source>
        <strain evidence="2 3">HannoverDv2000</strain>
    </source>
</reference>
<dbReference type="InterPro" id="IPR053079">
    <property type="entry name" value="SPS2_domain"/>
</dbReference>
<dbReference type="InterPro" id="IPR000494">
    <property type="entry name" value="Rcpt_L-dom"/>
</dbReference>
<dbReference type="OrthoDB" id="5821210at2759"/>
<name>A0A0D8YBK4_DICVI</name>
<evidence type="ECO:0000313" key="2">
    <source>
        <dbReference type="EMBL" id="KJH53587.1"/>
    </source>
</evidence>
<dbReference type="InterPro" id="IPR036941">
    <property type="entry name" value="Rcpt_L-dom_sf"/>
</dbReference>